<reference evidence="4 5" key="1">
    <citation type="journal article" date="2012" name="Genet. Mol. Biol.">
        <title>Analysis of 16S rRNA and mxaF genes revealing insights into Methylobacterium niche-specific plant association.</title>
        <authorList>
            <person name="Dourado M.N."/>
            <person name="Andreote F.D."/>
            <person name="Dini-Andreote F."/>
            <person name="Conti R."/>
            <person name="Araujo J.M."/>
            <person name="Araujo W.L."/>
        </authorList>
    </citation>
    <scope>NUCLEOTIDE SEQUENCE [LARGE SCALE GENOMIC DNA]</scope>
    <source>
        <strain evidence="4 5">SR1.6/6</strain>
    </source>
</reference>
<dbReference type="AlphaFoldDB" id="A0A6B9FF43"/>
<reference evidence="4 5" key="2">
    <citation type="journal article" date="2013" name="Genome Announc.">
        <title>Draft Genome Sequence of Methylobacterium mesophilicum Strain SR1.6/6, Isolated from Citrus sinensis.</title>
        <authorList>
            <person name="Marinho Almeida D."/>
            <person name="Dini-Andreote F."/>
            <person name="Camargo Neves A.A."/>
            <person name="Juca Ramos R.T."/>
            <person name="Andreote F.D."/>
            <person name="Carneiro A.R."/>
            <person name="Oliveira de Souza Lima A."/>
            <person name="Caracciolo Gomes de Sa P.H."/>
            <person name="Ribeiro Barbosa M.S."/>
            <person name="Araujo W.L."/>
            <person name="Silva A."/>
        </authorList>
    </citation>
    <scope>NUCLEOTIDE SEQUENCE [LARGE SCALE GENOMIC DNA]</scope>
    <source>
        <strain evidence="4 5">SR1.6/6</strain>
    </source>
</reference>
<accession>A0A6B9FF43</accession>
<proteinExistence type="inferred from homology"/>
<name>A0A6B9FF43_9HYPH</name>
<evidence type="ECO:0000256" key="1">
    <source>
        <dbReference type="ARBA" id="ARBA00009981"/>
    </source>
</evidence>
<dbReference type="Pfam" id="PF02604">
    <property type="entry name" value="PhdYeFM_antitox"/>
    <property type="match status" value="1"/>
</dbReference>
<comment type="similarity">
    <text evidence="1 2">Belongs to the phD/YefM antitoxin family.</text>
</comment>
<dbReference type="InterPro" id="IPR036165">
    <property type="entry name" value="YefM-like_sf"/>
</dbReference>
<sequence>MTVTTLSSRAFQQNASHAQKAAETGPVFITRRGEPVQVLLSIEAYRQLANQRCNLVEALSAPGLSEIPLEVPRVDSFPSPTDLS</sequence>
<dbReference type="Proteomes" id="UP000012488">
    <property type="component" value="Chromosome"/>
</dbReference>
<organism evidence="4 5">
    <name type="scientific">Methylobacterium mesophilicum SR1.6/6</name>
    <dbReference type="NCBI Taxonomy" id="908290"/>
    <lineage>
        <taxon>Bacteria</taxon>
        <taxon>Pseudomonadati</taxon>
        <taxon>Pseudomonadota</taxon>
        <taxon>Alphaproteobacteria</taxon>
        <taxon>Hyphomicrobiales</taxon>
        <taxon>Methylobacteriaceae</taxon>
        <taxon>Methylobacterium</taxon>
    </lineage>
</organism>
<protein>
    <recommendedName>
        <fullName evidence="2">Antitoxin</fullName>
    </recommendedName>
</protein>
<dbReference type="KEGG" id="mmes:MMSR116_03030"/>
<dbReference type="NCBIfam" id="TIGR01552">
    <property type="entry name" value="phd_fam"/>
    <property type="match status" value="1"/>
</dbReference>
<dbReference type="SUPFAM" id="SSF143120">
    <property type="entry name" value="YefM-like"/>
    <property type="match status" value="1"/>
</dbReference>
<dbReference type="InterPro" id="IPR006442">
    <property type="entry name" value="Antitoxin_Phd/YefM"/>
</dbReference>
<dbReference type="Gene3D" id="3.40.1620.10">
    <property type="entry name" value="YefM-like domain"/>
    <property type="match status" value="1"/>
</dbReference>
<evidence type="ECO:0000256" key="2">
    <source>
        <dbReference type="RuleBase" id="RU362080"/>
    </source>
</evidence>
<dbReference type="OrthoDB" id="72009at2"/>
<feature type="compositionally biased region" description="Polar residues" evidence="3">
    <location>
        <begin position="1"/>
        <end position="17"/>
    </location>
</feature>
<evidence type="ECO:0000313" key="5">
    <source>
        <dbReference type="Proteomes" id="UP000012488"/>
    </source>
</evidence>
<gene>
    <name evidence="4" type="ORF">MMSR116_03030</name>
</gene>
<evidence type="ECO:0000256" key="3">
    <source>
        <dbReference type="SAM" id="MobiDB-lite"/>
    </source>
</evidence>
<feature type="region of interest" description="Disordered" evidence="3">
    <location>
        <begin position="1"/>
        <end position="23"/>
    </location>
</feature>
<dbReference type="RefSeq" id="WP_039893121.1">
    <property type="nucleotide sequence ID" value="NZ_CP043538.1"/>
</dbReference>
<comment type="function">
    <text evidence="2">Antitoxin component of a type II toxin-antitoxin (TA) system.</text>
</comment>
<dbReference type="EMBL" id="CP043538">
    <property type="protein sequence ID" value="QGY00982.1"/>
    <property type="molecule type" value="Genomic_DNA"/>
</dbReference>
<evidence type="ECO:0000313" key="4">
    <source>
        <dbReference type="EMBL" id="QGY00982.1"/>
    </source>
</evidence>